<evidence type="ECO:0000313" key="1">
    <source>
        <dbReference type="EMBL" id="KAG0442826.1"/>
    </source>
</evidence>
<comment type="caution">
    <text evidence="1">The sequence shown here is derived from an EMBL/GenBank/DDBJ whole genome shotgun (WGS) entry which is preliminary data.</text>
</comment>
<accession>A0AC60QWM8</accession>
<keyword evidence="2" id="KW-1185">Reference proteome</keyword>
<dbReference type="Proteomes" id="UP000805193">
    <property type="component" value="Unassembled WGS sequence"/>
</dbReference>
<evidence type="ECO:0000313" key="2">
    <source>
        <dbReference type="Proteomes" id="UP000805193"/>
    </source>
</evidence>
<proteinExistence type="predicted"/>
<protein>
    <submittedName>
        <fullName evidence="1">Uncharacterized protein</fullName>
    </submittedName>
</protein>
<dbReference type="EMBL" id="JABSTQ010004234">
    <property type="protein sequence ID" value="KAG0442826.1"/>
    <property type="molecule type" value="Genomic_DNA"/>
</dbReference>
<name>A0AC60QWM8_IXOPE</name>
<organism evidence="1 2">
    <name type="scientific">Ixodes persulcatus</name>
    <name type="common">Taiga tick</name>
    <dbReference type="NCBI Taxonomy" id="34615"/>
    <lineage>
        <taxon>Eukaryota</taxon>
        <taxon>Metazoa</taxon>
        <taxon>Ecdysozoa</taxon>
        <taxon>Arthropoda</taxon>
        <taxon>Chelicerata</taxon>
        <taxon>Arachnida</taxon>
        <taxon>Acari</taxon>
        <taxon>Parasitiformes</taxon>
        <taxon>Ixodida</taxon>
        <taxon>Ixodoidea</taxon>
        <taxon>Ixodidae</taxon>
        <taxon>Ixodinae</taxon>
        <taxon>Ixodes</taxon>
    </lineage>
</organism>
<reference evidence="1 2" key="1">
    <citation type="journal article" date="2020" name="Cell">
        <title>Large-Scale Comparative Analyses of Tick Genomes Elucidate Their Genetic Diversity and Vector Capacities.</title>
        <authorList>
            <consortium name="Tick Genome and Microbiome Consortium (TIGMIC)"/>
            <person name="Jia N."/>
            <person name="Wang J."/>
            <person name="Shi W."/>
            <person name="Du L."/>
            <person name="Sun Y."/>
            <person name="Zhan W."/>
            <person name="Jiang J.F."/>
            <person name="Wang Q."/>
            <person name="Zhang B."/>
            <person name="Ji P."/>
            <person name="Bell-Sakyi L."/>
            <person name="Cui X.M."/>
            <person name="Yuan T.T."/>
            <person name="Jiang B.G."/>
            <person name="Yang W.F."/>
            <person name="Lam T.T."/>
            <person name="Chang Q.C."/>
            <person name="Ding S.J."/>
            <person name="Wang X.J."/>
            <person name="Zhu J.G."/>
            <person name="Ruan X.D."/>
            <person name="Zhao L."/>
            <person name="Wei J.T."/>
            <person name="Ye R.Z."/>
            <person name="Que T.C."/>
            <person name="Du C.H."/>
            <person name="Zhou Y.H."/>
            <person name="Cheng J.X."/>
            <person name="Dai P.F."/>
            <person name="Guo W.B."/>
            <person name="Han X.H."/>
            <person name="Huang E.J."/>
            <person name="Li L.F."/>
            <person name="Wei W."/>
            <person name="Gao Y.C."/>
            <person name="Liu J.Z."/>
            <person name="Shao H.Z."/>
            <person name="Wang X."/>
            <person name="Wang C.C."/>
            <person name="Yang T.C."/>
            <person name="Huo Q.B."/>
            <person name="Li W."/>
            <person name="Chen H.Y."/>
            <person name="Chen S.E."/>
            <person name="Zhou L.G."/>
            <person name="Ni X.B."/>
            <person name="Tian J.H."/>
            <person name="Sheng Y."/>
            <person name="Liu T."/>
            <person name="Pan Y.S."/>
            <person name="Xia L.Y."/>
            <person name="Li J."/>
            <person name="Zhao F."/>
            <person name="Cao W.C."/>
        </authorList>
    </citation>
    <scope>NUCLEOTIDE SEQUENCE [LARGE SCALE GENOMIC DNA]</scope>
    <source>
        <strain evidence="1">Iper-2018</strain>
    </source>
</reference>
<gene>
    <name evidence="1" type="ORF">HPB47_015581</name>
</gene>
<sequence length="195" mass="21345">MQEIVNEARRNNDVASRVEKIILAGTVITKSLARSICEMFGVESMINYYGMTETFCLLSASPLGEVTFDNSGLPVGGTKIKVIDLTSGDPLGPYQNGEILVYTPCVMKGYLGHPEATAEALSEDGWLRTGDLGYYDVEGRIHIIDRLKQMIKCMGNVVTPAELEEILMSHEAVEEAVVLGIKQQCTSTSTEEYSL</sequence>